<dbReference type="STRING" id="37916.MCHLDSM_01259"/>
<feature type="compositionally biased region" description="Pro residues" evidence="1">
    <location>
        <begin position="54"/>
        <end position="65"/>
    </location>
</feature>
<dbReference type="Proteomes" id="UP000036513">
    <property type="component" value="Unassembled WGS sequence"/>
</dbReference>
<sequence length="422" mass="43775">MAQKGDLPLDPADIAPAHAKRIHSQVDQFLTDRTLSPEDEYAAMNALLNEVLPAPAPPPPPPIERPAPELEDWARDDPRPAQTVPSPQASVAAPWTPVGGAEGGGGKVTPAFPDPPVWLPDGDHAGIPATVEEDRYALWHPPQPDELTVPDDVADIAPVDDPPPASPTPTAPLGNPIPATAPWDPQPARQRGHSLATMWGSLPGWARIAAPVAAVLVVALAGALVIGGGHDSAPIDAPPLTAEAPPPPTTAPADTPLLPQNVSADCPAGSSDNPGLIFGSDKSQAWICTRIYGVDNGVLTIEFKEPVVVSAITIVPGFDYVEPNGEDHWNEHRLVTQILWRIGGTQIVQKINPTRGGATLTIPNIATQIITATIQRTERPPAVPNQGGPLPGILGGPDAGQVDGSFAVGHLSIIGRPAGGTA</sequence>
<keyword evidence="3" id="KW-1185">Reference proteome</keyword>
<dbReference type="PATRIC" id="fig|37916.4.peg.1145"/>
<accession>A0A0J6ZD40</accession>
<protein>
    <submittedName>
        <fullName evidence="2">Uncharacterized protein</fullName>
    </submittedName>
</protein>
<feature type="region of interest" description="Disordered" evidence="1">
    <location>
        <begin position="159"/>
        <end position="179"/>
    </location>
</feature>
<gene>
    <name evidence="2" type="ORF">MCHLDSM_01259</name>
</gene>
<name>A0A0J6ZD40_9MYCO</name>
<dbReference type="EMBL" id="JYNL01000009">
    <property type="protein sequence ID" value="KMO82636.1"/>
    <property type="molecule type" value="Genomic_DNA"/>
</dbReference>
<evidence type="ECO:0000256" key="1">
    <source>
        <dbReference type="SAM" id="MobiDB-lite"/>
    </source>
</evidence>
<evidence type="ECO:0000313" key="2">
    <source>
        <dbReference type="EMBL" id="KMO82636.1"/>
    </source>
</evidence>
<reference evidence="2 3" key="1">
    <citation type="journal article" date="2015" name="Genome Biol. Evol.">
        <title>Characterization of Three Mycobacterium spp. with Potential Use in Bioremediation by Genome Sequencing and Comparative Genomics.</title>
        <authorList>
            <person name="Das S."/>
            <person name="Pettersson B.M."/>
            <person name="Behra P.R."/>
            <person name="Ramesh M."/>
            <person name="Dasgupta S."/>
            <person name="Bhattacharya A."/>
            <person name="Kirsebom L.A."/>
        </authorList>
    </citation>
    <scope>NUCLEOTIDE SEQUENCE [LARGE SCALE GENOMIC DNA]</scope>
    <source>
        <strain evidence="2 3">DSM 43826</strain>
    </source>
</reference>
<feature type="region of interest" description="Disordered" evidence="1">
    <location>
        <begin position="51"/>
        <end position="105"/>
    </location>
</feature>
<organism evidence="2 3">
    <name type="scientific">Mycolicibacterium chlorophenolicum</name>
    <dbReference type="NCBI Taxonomy" id="37916"/>
    <lineage>
        <taxon>Bacteria</taxon>
        <taxon>Bacillati</taxon>
        <taxon>Actinomycetota</taxon>
        <taxon>Actinomycetes</taxon>
        <taxon>Mycobacteriales</taxon>
        <taxon>Mycobacteriaceae</taxon>
        <taxon>Mycolicibacterium</taxon>
    </lineage>
</organism>
<feature type="compositionally biased region" description="Basic and acidic residues" evidence="1">
    <location>
        <begin position="66"/>
        <end position="79"/>
    </location>
</feature>
<evidence type="ECO:0000313" key="3">
    <source>
        <dbReference type="Proteomes" id="UP000036513"/>
    </source>
</evidence>
<feature type="compositionally biased region" description="Pro residues" evidence="1">
    <location>
        <begin position="160"/>
        <end position="170"/>
    </location>
</feature>
<dbReference type="AlphaFoldDB" id="A0A0J6ZD40"/>
<comment type="caution">
    <text evidence="2">The sequence shown here is derived from an EMBL/GenBank/DDBJ whole genome shotgun (WGS) entry which is preliminary data.</text>
</comment>
<proteinExistence type="predicted"/>